<keyword evidence="1" id="KW-0472">Membrane</keyword>
<sequence>MAPIVEPEVKVDVTEALHLYERGVAAARADNRRVAAGFLTRALRLDPRNESAWLWLSGVLDDPHERAFCLRSVLTLNPHNTHAQRGLRLLETRGLLNGQADKAPAMTLPSLPVETKERPVDRDAWWINWRRSNREWSRSRLLFWIFPIILLVVAIGLYQSFVVAVERSAAVIVAPTEDVASVALFVPPPVPTIEPVLEAEPLAVVEGLTIGYLGALESLRADLRVATETYREATTMLAGGSVGAVAATQRLRATVASSREAMSQLRPPGTLQPAHDDYLTGLNLQLEGLDAVLDFYSGYDVANANRAAQRFQEARAYLERAQATFAAEARQLADLSSTTAQTPR</sequence>
<evidence type="ECO:0000313" key="2">
    <source>
        <dbReference type="EMBL" id="MBP1467867.1"/>
    </source>
</evidence>
<evidence type="ECO:0000256" key="1">
    <source>
        <dbReference type="SAM" id="Phobius"/>
    </source>
</evidence>
<feature type="transmembrane region" description="Helical" evidence="1">
    <location>
        <begin position="141"/>
        <end position="161"/>
    </location>
</feature>
<proteinExistence type="predicted"/>
<reference evidence="2 3" key="1">
    <citation type="submission" date="2021-03" db="EMBL/GenBank/DDBJ databases">
        <authorList>
            <person name="Grouzdev D.S."/>
        </authorList>
    </citation>
    <scope>NUCLEOTIDE SEQUENCE [LARGE SCALE GENOMIC DNA]</scope>
    <source>
        <strain evidence="2 3">M50-1</strain>
    </source>
</reference>
<organism evidence="2 3">
    <name type="scientific">Candidatus Chloroploca mongolica</name>
    <dbReference type="NCBI Taxonomy" id="2528176"/>
    <lineage>
        <taxon>Bacteria</taxon>
        <taxon>Bacillati</taxon>
        <taxon>Chloroflexota</taxon>
        <taxon>Chloroflexia</taxon>
        <taxon>Chloroflexales</taxon>
        <taxon>Chloroflexineae</taxon>
        <taxon>Oscillochloridaceae</taxon>
        <taxon>Candidatus Chloroploca</taxon>
    </lineage>
</organism>
<gene>
    <name evidence="2" type="ORF">EYB53_019280</name>
</gene>
<name>A0ABS4DEK0_9CHLR</name>
<comment type="caution">
    <text evidence="2">The sequence shown here is derived from an EMBL/GenBank/DDBJ whole genome shotgun (WGS) entry which is preliminary data.</text>
</comment>
<evidence type="ECO:0000313" key="3">
    <source>
        <dbReference type="Proteomes" id="UP001193081"/>
    </source>
</evidence>
<keyword evidence="1" id="KW-1133">Transmembrane helix</keyword>
<dbReference type="InterPro" id="IPR011990">
    <property type="entry name" value="TPR-like_helical_dom_sf"/>
</dbReference>
<dbReference type="Proteomes" id="UP001193081">
    <property type="component" value="Unassembled WGS sequence"/>
</dbReference>
<evidence type="ECO:0008006" key="4">
    <source>
        <dbReference type="Google" id="ProtNLM"/>
    </source>
</evidence>
<protein>
    <recommendedName>
        <fullName evidence="4">Tetratricopeptide repeat protein</fullName>
    </recommendedName>
</protein>
<accession>A0ABS4DEK0</accession>
<keyword evidence="3" id="KW-1185">Reference proteome</keyword>
<dbReference type="RefSeq" id="WP_135480027.1">
    <property type="nucleotide sequence ID" value="NZ_SIJK02000045.1"/>
</dbReference>
<keyword evidence="1" id="KW-0812">Transmembrane</keyword>
<dbReference type="SUPFAM" id="SSF48452">
    <property type="entry name" value="TPR-like"/>
    <property type="match status" value="1"/>
</dbReference>
<dbReference type="EMBL" id="SIJK02000045">
    <property type="protein sequence ID" value="MBP1467867.1"/>
    <property type="molecule type" value="Genomic_DNA"/>
</dbReference>